<keyword evidence="4" id="KW-0732">Signal</keyword>
<dbReference type="CDD" id="cd04275">
    <property type="entry name" value="ZnMc_pappalysin_like"/>
    <property type="match status" value="1"/>
</dbReference>
<keyword evidence="3" id="KW-0479">Metal-binding</keyword>
<keyword evidence="5" id="KW-0378">Hydrolase</keyword>
<keyword evidence="2" id="KW-0645">Protease</keyword>
<evidence type="ECO:0000313" key="12">
    <source>
        <dbReference type="Proteomes" id="UP001501585"/>
    </source>
</evidence>
<evidence type="ECO:0000256" key="8">
    <source>
        <dbReference type="ARBA" id="ARBA00023157"/>
    </source>
</evidence>
<evidence type="ECO:0000256" key="7">
    <source>
        <dbReference type="ARBA" id="ARBA00023049"/>
    </source>
</evidence>
<dbReference type="InterPro" id="IPR024079">
    <property type="entry name" value="MetalloPept_cat_dom_sf"/>
</dbReference>
<comment type="similarity">
    <text evidence="1">Belongs to the peptidase M43B family.</text>
</comment>
<evidence type="ECO:0000259" key="10">
    <source>
        <dbReference type="Pfam" id="PF05572"/>
    </source>
</evidence>
<evidence type="ECO:0000256" key="4">
    <source>
        <dbReference type="ARBA" id="ARBA00022729"/>
    </source>
</evidence>
<gene>
    <name evidence="11" type="ORF">GCM10009799_51330</name>
</gene>
<dbReference type="GO" id="GO:0008237">
    <property type="term" value="F:metallopeptidase activity"/>
    <property type="evidence" value="ECO:0007669"/>
    <property type="project" value="UniProtKB-KW"/>
</dbReference>
<keyword evidence="8" id="KW-1015">Disulfide bond</keyword>
<accession>A0ABN2TRU6</accession>
<evidence type="ECO:0000256" key="6">
    <source>
        <dbReference type="ARBA" id="ARBA00022833"/>
    </source>
</evidence>
<feature type="region of interest" description="Disordered" evidence="9">
    <location>
        <begin position="40"/>
        <end position="77"/>
    </location>
</feature>
<evidence type="ECO:0000256" key="3">
    <source>
        <dbReference type="ARBA" id="ARBA00022723"/>
    </source>
</evidence>
<dbReference type="PANTHER" id="PTHR47466:SF1">
    <property type="entry name" value="METALLOPROTEASE MEP1 (AFU_ORTHOLOGUE AFUA_1G07730)-RELATED"/>
    <property type="match status" value="1"/>
</dbReference>
<dbReference type="Pfam" id="PF05572">
    <property type="entry name" value="Peptidase_M43"/>
    <property type="match status" value="1"/>
</dbReference>
<evidence type="ECO:0000313" key="11">
    <source>
        <dbReference type="EMBL" id="GAA2016962.1"/>
    </source>
</evidence>
<dbReference type="InterPro" id="IPR008754">
    <property type="entry name" value="Peptidase_M43"/>
</dbReference>
<evidence type="ECO:0000256" key="5">
    <source>
        <dbReference type="ARBA" id="ARBA00022801"/>
    </source>
</evidence>
<name>A0ABN2TRU6_9ACTN</name>
<organism evidence="11 12">
    <name type="scientific">Nocardiopsis rhodophaea</name>
    <dbReference type="NCBI Taxonomy" id="280238"/>
    <lineage>
        <taxon>Bacteria</taxon>
        <taxon>Bacillati</taxon>
        <taxon>Actinomycetota</taxon>
        <taxon>Actinomycetes</taxon>
        <taxon>Streptosporangiales</taxon>
        <taxon>Nocardiopsidaceae</taxon>
        <taxon>Nocardiopsis</taxon>
    </lineage>
</organism>
<keyword evidence="12" id="KW-1185">Reference proteome</keyword>
<reference evidence="11 12" key="1">
    <citation type="journal article" date="2019" name="Int. J. Syst. Evol. Microbiol.">
        <title>The Global Catalogue of Microorganisms (GCM) 10K type strain sequencing project: providing services to taxonomists for standard genome sequencing and annotation.</title>
        <authorList>
            <consortium name="The Broad Institute Genomics Platform"/>
            <consortium name="The Broad Institute Genome Sequencing Center for Infectious Disease"/>
            <person name="Wu L."/>
            <person name="Ma J."/>
        </authorList>
    </citation>
    <scope>NUCLEOTIDE SEQUENCE [LARGE SCALE GENOMIC DNA]</scope>
    <source>
        <strain evidence="11 12">JCM 15313</strain>
    </source>
</reference>
<proteinExistence type="inferred from homology"/>
<dbReference type="PANTHER" id="PTHR47466">
    <property type="match status" value="1"/>
</dbReference>
<comment type="caution">
    <text evidence="11">The sequence shown here is derived from an EMBL/GenBank/DDBJ whole genome shotgun (WGS) entry which is preliminary data.</text>
</comment>
<dbReference type="EMBL" id="BAAAPC010000035">
    <property type="protein sequence ID" value="GAA2016962.1"/>
    <property type="molecule type" value="Genomic_DNA"/>
</dbReference>
<dbReference type="Proteomes" id="UP001501585">
    <property type="component" value="Unassembled WGS sequence"/>
</dbReference>
<protein>
    <submittedName>
        <fullName evidence="11">Zinc metalloprotease</fullName>
    </submittedName>
</protein>
<keyword evidence="7 11" id="KW-0482">Metalloprotease</keyword>
<evidence type="ECO:0000256" key="1">
    <source>
        <dbReference type="ARBA" id="ARBA00008721"/>
    </source>
</evidence>
<keyword evidence="6" id="KW-0862">Zinc</keyword>
<evidence type="ECO:0000256" key="9">
    <source>
        <dbReference type="SAM" id="MobiDB-lite"/>
    </source>
</evidence>
<sequence>MIMNRAGRAFGKAPFGIWGGLLFTALALAGLVLTGAARPEEPAGGDVRARGSDPVCPPDADASSRTTGGPGLGHNHLSPEEAAELDQQLNEALVTQQAPAKGLRRTVPTIVHVISASDGRGDLSDSTISDQINTMNRGFSGGYGYGVDTGFRFELRAVTRTVSDSWFGDFVGHEAAMKKKLRRGDAGTLNLYTVNLPDGMLGRSTFPQDYTDSPKLDGVVVDYRSVPGGEREKFNLGFTATHETGHWLGLFHTFQNGCEHPGDYVDDTPFEREQAAGCPEGRDTCDQTGRDPVHNFMNYSDDPCMSHFTRGQRERMTEHWAAFRT</sequence>
<dbReference type="Gene3D" id="3.40.390.10">
    <property type="entry name" value="Collagenase (Catalytic Domain)"/>
    <property type="match status" value="1"/>
</dbReference>
<dbReference type="SUPFAM" id="SSF55486">
    <property type="entry name" value="Metalloproteases ('zincins'), catalytic domain"/>
    <property type="match status" value="1"/>
</dbReference>
<feature type="domain" description="Peptidase M43 pregnancy-associated plasma-A" evidence="10">
    <location>
        <begin position="232"/>
        <end position="318"/>
    </location>
</feature>
<evidence type="ECO:0000256" key="2">
    <source>
        <dbReference type="ARBA" id="ARBA00022670"/>
    </source>
</evidence>